<name>A0ABY5E8M7_9BACT</name>
<keyword evidence="2" id="KW-1185">Reference proteome</keyword>
<dbReference type="RefSeq" id="WP_254577699.1">
    <property type="nucleotide sequence ID" value="NZ_CP100595.1"/>
</dbReference>
<protein>
    <submittedName>
        <fullName evidence="1">Uncharacterized protein</fullName>
    </submittedName>
</protein>
<organism evidence="1 2">
    <name type="scientific">Arcobacter roscoffensis</name>
    <dbReference type="NCBI Taxonomy" id="2961520"/>
    <lineage>
        <taxon>Bacteria</taxon>
        <taxon>Pseudomonadati</taxon>
        <taxon>Campylobacterota</taxon>
        <taxon>Epsilonproteobacteria</taxon>
        <taxon>Campylobacterales</taxon>
        <taxon>Arcobacteraceae</taxon>
        <taxon>Arcobacter</taxon>
    </lineage>
</organism>
<gene>
    <name evidence="1" type="ORF">NJU99_05355</name>
</gene>
<dbReference type="Proteomes" id="UP001060012">
    <property type="component" value="Chromosome"/>
</dbReference>
<evidence type="ECO:0000313" key="1">
    <source>
        <dbReference type="EMBL" id="UTJ07525.1"/>
    </source>
</evidence>
<dbReference type="EMBL" id="CP100595">
    <property type="protein sequence ID" value="UTJ07525.1"/>
    <property type="molecule type" value="Genomic_DNA"/>
</dbReference>
<accession>A0ABY5E8M7</accession>
<reference evidence="1" key="1">
    <citation type="submission" date="2022-07" db="EMBL/GenBank/DDBJ databases">
        <title>Arcobacter roscoffensis sp. nov., a marine bacterium isolated from coastal seawater collected from Roscoff, France.</title>
        <authorList>
            <person name="Pascual J."/>
            <person name="Lepeaux C."/>
            <person name="Methner A."/>
            <person name="Overmann J."/>
        </authorList>
    </citation>
    <scope>NUCLEOTIDE SEQUENCE</scope>
    <source>
        <strain evidence="1">ARW1-2F2</strain>
    </source>
</reference>
<evidence type="ECO:0000313" key="2">
    <source>
        <dbReference type="Proteomes" id="UP001060012"/>
    </source>
</evidence>
<proteinExistence type="predicted"/>
<sequence>MKSLNYSLSKFKNIIIYTLIRLYKIIYLTTKPIKEIQNLLIQEKSFILIAR</sequence>